<keyword evidence="2" id="KW-1185">Reference proteome</keyword>
<dbReference type="GeneID" id="62682487"/>
<reference evidence="2" key="1">
    <citation type="submission" date="2020-06" db="EMBL/GenBank/DDBJ databases">
        <title>Complete genome sequences of Providencia rettgeri bacteriophages PibeRecoleta, Stilesk and PatoteraRojo.</title>
        <authorList>
            <person name="Batinovic S."/>
            <person name="Chan H.T."/>
            <person name="Stiles J."/>
            <person name="Petrovski S."/>
        </authorList>
    </citation>
    <scope>NUCLEOTIDE SEQUENCE [LARGE SCALE GENOMIC DNA]</scope>
</reference>
<dbReference type="KEGG" id="vg:62682487"/>
<evidence type="ECO:0000313" key="1">
    <source>
        <dbReference type="EMBL" id="QMV29967.1"/>
    </source>
</evidence>
<sequence>MDIITKLTFDYNNIDFHVNVICLNEDSTFADNWRMTDEHEGGHTVQNLDADRNSYRYAVPLFTSIAEEINICREQGSSNPSADAYASLQRMLRRDINASDYCFRVSAFTKDGKIQLINNEFIGHNFNYSYHDSNSLEEIASCELVEMKGEIIERAVECAKEMVNGMATITAFIEAQEKDDLL</sequence>
<organism evidence="1 2">
    <name type="scientific">Providencia phage vB_PreS-PibeRecoleta</name>
    <dbReference type="NCBI Taxonomy" id="2761109"/>
    <lineage>
        <taxon>Viruses</taxon>
        <taxon>Duplodnaviria</taxon>
        <taxon>Heunggongvirae</taxon>
        <taxon>Uroviricota</taxon>
        <taxon>Caudoviricetes</taxon>
        <taxon>Casjensviridae</taxon>
        <taxon>Redjacvirus</taxon>
        <taxon>Redjacvirus piberecoleta</taxon>
    </lineage>
</organism>
<name>A0A7G5B0Z4_9CAUD</name>
<accession>A0A7G5B0Z4</accession>
<dbReference type="RefSeq" id="YP_009999853.1">
    <property type="nucleotide sequence ID" value="NC_053009.1"/>
</dbReference>
<dbReference type="Proteomes" id="UP000515430">
    <property type="component" value="Segment"/>
</dbReference>
<dbReference type="EMBL" id="MT675124">
    <property type="protein sequence ID" value="QMV29967.1"/>
    <property type="molecule type" value="Genomic_DNA"/>
</dbReference>
<evidence type="ECO:0000313" key="2">
    <source>
        <dbReference type="Proteomes" id="UP000515430"/>
    </source>
</evidence>
<protein>
    <submittedName>
        <fullName evidence="1">Uncharacterized protein</fullName>
    </submittedName>
</protein>
<proteinExistence type="predicted"/>